<keyword evidence="3" id="KW-0805">Transcription regulation</keyword>
<sequence length="518" mass="57655">MQTRTTDGTTRAKYVCRACSSRKKVCDKAFPTCGSCKKKNTACRYEIPLSKREGGRHRKHQPGKNFVVISGSPSSNRLWDDVLLNEKRVWTDPLGNVEAWSPPSLSSFSSPHRSIEENVHAYALKVLQATDITLDALGERYFRTFDTLIIILSHEHFHRIALSFKDTRTPPPICHSTLVLSMLLAVGLPDQKCNSQTTGLLDRTAVYMTTKAQVAQAQAITGVSLYLAQTMFLLAACEHLAGRPEVAYLSLTSCIGMTRMIEVEQTTTWAIAFMERIILCEIQSKNITPLTELPDINRPTQASENQSLPNPSQHAKDQTESAFQDSAQSSLAQVIQNHKVARQTQLVALVDRTLSLTRSSSLDITNAHSKINQLDREIHNFLHATLVGLEDITQSATHSSPTVALTFRILFLFHNAILEALGTSSQGAATAGEADHQRIKSLTSLDSACSMVLDVARHCKMDHAKTVTPICCFYNGKAAVEHLRKRRVGGELEGRHWDVEGLGNAEQRYWTRWCFEKL</sequence>
<dbReference type="PANTHER" id="PTHR47338:SF5">
    <property type="entry name" value="ZN(II)2CYS6 TRANSCRIPTION FACTOR (EUROFUNG)"/>
    <property type="match status" value="1"/>
</dbReference>
<comment type="subcellular location">
    <subcellularLocation>
        <location evidence="1">Nucleus</location>
    </subcellularLocation>
</comment>
<dbReference type="CDD" id="cd00067">
    <property type="entry name" value="GAL4"/>
    <property type="match status" value="1"/>
</dbReference>
<reference evidence="8 9" key="1">
    <citation type="journal article" date="2018" name="Sci. Rep.">
        <title>Comparative genomics provides insights into the lifestyle and reveals functional heterogeneity of dark septate endophytic fungi.</title>
        <authorList>
            <person name="Knapp D.G."/>
            <person name="Nemeth J.B."/>
            <person name="Barry K."/>
            <person name="Hainaut M."/>
            <person name="Henrissat B."/>
            <person name="Johnson J."/>
            <person name="Kuo A."/>
            <person name="Lim J.H.P."/>
            <person name="Lipzen A."/>
            <person name="Nolan M."/>
            <person name="Ohm R.A."/>
            <person name="Tamas L."/>
            <person name="Grigoriev I.V."/>
            <person name="Spatafora J.W."/>
            <person name="Nagy L.G."/>
            <person name="Kovacs G.M."/>
        </authorList>
    </citation>
    <scope>NUCLEOTIDE SEQUENCE [LARGE SCALE GENOMIC DNA]</scope>
    <source>
        <strain evidence="8 9">DSE2036</strain>
    </source>
</reference>
<dbReference type="Proteomes" id="UP000244855">
    <property type="component" value="Unassembled WGS sequence"/>
</dbReference>
<evidence type="ECO:0000313" key="8">
    <source>
        <dbReference type="EMBL" id="PVH98863.1"/>
    </source>
</evidence>
<dbReference type="Pfam" id="PF00172">
    <property type="entry name" value="Zn_clus"/>
    <property type="match status" value="1"/>
</dbReference>
<dbReference type="InterPro" id="IPR001138">
    <property type="entry name" value="Zn2Cys6_DnaBD"/>
</dbReference>
<evidence type="ECO:0000256" key="1">
    <source>
        <dbReference type="ARBA" id="ARBA00004123"/>
    </source>
</evidence>
<feature type="domain" description="Zn(2)-C6 fungal-type" evidence="7">
    <location>
        <begin position="15"/>
        <end position="45"/>
    </location>
</feature>
<dbReference type="SMART" id="SM00066">
    <property type="entry name" value="GAL4"/>
    <property type="match status" value="1"/>
</dbReference>
<dbReference type="GO" id="GO:0000981">
    <property type="term" value="F:DNA-binding transcription factor activity, RNA polymerase II-specific"/>
    <property type="evidence" value="ECO:0007669"/>
    <property type="project" value="InterPro"/>
</dbReference>
<organism evidence="8 9">
    <name type="scientific">Periconia macrospinosa</name>
    <dbReference type="NCBI Taxonomy" id="97972"/>
    <lineage>
        <taxon>Eukaryota</taxon>
        <taxon>Fungi</taxon>
        <taxon>Dikarya</taxon>
        <taxon>Ascomycota</taxon>
        <taxon>Pezizomycotina</taxon>
        <taxon>Dothideomycetes</taxon>
        <taxon>Pleosporomycetidae</taxon>
        <taxon>Pleosporales</taxon>
        <taxon>Massarineae</taxon>
        <taxon>Periconiaceae</taxon>
        <taxon>Periconia</taxon>
    </lineage>
</organism>
<evidence type="ECO:0000259" key="7">
    <source>
        <dbReference type="PROSITE" id="PS50048"/>
    </source>
</evidence>
<evidence type="ECO:0000256" key="6">
    <source>
        <dbReference type="SAM" id="MobiDB-lite"/>
    </source>
</evidence>
<dbReference type="GO" id="GO:0005634">
    <property type="term" value="C:nucleus"/>
    <property type="evidence" value="ECO:0007669"/>
    <property type="project" value="UniProtKB-SubCell"/>
</dbReference>
<evidence type="ECO:0000256" key="5">
    <source>
        <dbReference type="ARBA" id="ARBA00023242"/>
    </source>
</evidence>
<dbReference type="CDD" id="cd12148">
    <property type="entry name" value="fungal_TF_MHR"/>
    <property type="match status" value="1"/>
</dbReference>
<gene>
    <name evidence="8" type="ORF">DM02DRAFT_26507</name>
</gene>
<dbReference type="OrthoDB" id="3862662at2759"/>
<protein>
    <recommendedName>
        <fullName evidence="7">Zn(2)-C6 fungal-type domain-containing protein</fullName>
    </recommendedName>
</protein>
<evidence type="ECO:0000256" key="3">
    <source>
        <dbReference type="ARBA" id="ARBA00023015"/>
    </source>
</evidence>
<dbReference type="PROSITE" id="PS00463">
    <property type="entry name" value="ZN2_CY6_FUNGAL_1"/>
    <property type="match status" value="1"/>
</dbReference>
<dbReference type="PANTHER" id="PTHR47338">
    <property type="entry name" value="ZN(II)2CYS6 TRANSCRIPTION FACTOR (EUROFUNG)-RELATED"/>
    <property type="match status" value="1"/>
</dbReference>
<name>A0A2V1DMK3_9PLEO</name>
<evidence type="ECO:0000256" key="2">
    <source>
        <dbReference type="ARBA" id="ARBA00022723"/>
    </source>
</evidence>
<dbReference type="SUPFAM" id="SSF57701">
    <property type="entry name" value="Zn2/Cys6 DNA-binding domain"/>
    <property type="match status" value="1"/>
</dbReference>
<feature type="region of interest" description="Disordered" evidence="6">
    <location>
        <begin position="293"/>
        <end position="322"/>
    </location>
</feature>
<keyword evidence="4" id="KW-0804">Transcription</keyword>
<keyword evidence="5" id="KW-0539">Nucleus</keyword>
<dbReference type="PROSITE" id="PS50048">
    <property type="entry name" value="ZN2_CY6_FUNGAL_2"/>
    <property type="match status" value="1"/>
</dbReference>
<dbReference type="InterPro" id="IPR036864">
    <property type="entry name" value="Zn2-C6_fun-type_DNA-bd_sf"/>
</dbReference>
<keyword evidence="9" id="KW-1185">Reference proteome</keyword>
<dbReference type="Gene3D" id="4.10.240.10">
    <property type="entry name" value="Zn(2)-C6 fungal-type DNA-binding domain"/>
    <property type="match status" value="1"/>
</dbReference>
<dbReference type="AlphaFoldDB" id="A0A2V1DMK3"/>
<evidence type="ECO:0000313" key="9">
    <source>
        <dbReference type="Proteomes" id="UP000244855"/>
    </source>
</evidence>
<evidence type="ECO:0000256" key="4">
    <source>
        <dbReference type="ARBA" id="ARBA00023163"/>
    </source>
</evidence>
<dbReference type="EMBL" id="KZ805404">
    <property type="protein sequence ID" value="PVH98863.1"/>
    <property type="molecule type" value="Genomic_DNA"/>
</dbReference>
<dbReference type="InterPro" id="IPR050815">
    <property type="entry name" value="TF_fung"/>
</dbReference>
<feature type="compositionally biased region" description="Polar residues" evidence="6">
    <location>
        <begin position="298"/>
        <end position="313"/>
    </location>
</feature>
<proteinExistence type="predicted"/>
<keyword evidence="2" id="KW-0479">Metal-binding</keyword>
<dbReference type="GO" id="GO:0008270">
    <property type="term" value="F:zinc ion binding"/>
    <property type="evidence" value="ECO:0007669"/>
    <property type="project" value="InterPro"/>
</dbReference>
<accession>A0A2V1DMK3</accession>